<accession>A0AA50CJR5</accession>
<evidence type="ECO:0000313" key="9">
    <source>
        <dbReference type="Proteomes" id="UP001234585"/>
    </source>
</evidence>
<dbReference type="Proteomes" id="UP001234585">
    <property type="component" value="Chromosome"/>
</dbReference>
<dbReference type="EC" id="1.14.13.83" evidence="8"/>
<sequence>MTAASHRIDTDTLRRGACPSLAAPMQTGDGLLVRLRPVAPALTADDLLALAGLARETGNGLIEITARGNIQLRGLTGASVPRLAQGLAAAGIVPQTGVAIETPALSGIDPSEIADATPMADALRAAIAAAGLTLAPKLAIVVDGGGVLSFADMVADIRLDAIEANESVVWRLAVGGDRETARSVAVLAAESAVDGTMAVVAALAAIGPAARGRDLDVPALAADLPFSPVGRRWPEGSDEGACSPGGVCAPPSSRCRDLLPEGEQEAKSWFKSGLRHPIGKHDIGGHPVLGVAPAYGQVHADRLAALIQGLSACGATEFRLAPHRTLLVRGLSEEGLVAAQEAAEREGFWCTDQAPGRSVSICAGAAGCASASFDTHAAADALVAHAAGLLDGSVDVHISGCPKGCAHPARAAVTLCGTAGGVGLVMNGKASDPALAAVPAEGFMPAIRRLGAFLRNRRAESETAKTLLDRTAPDTIVSAYQGHP</sequence>
<dbReference type="EMBL" id="CP132302">
    <property type="protein sequence ID" value="WLR97178.1"/>
    <property type="molecule type" value="Genomic_DNA"/>
</dbReference>
<keyword evidence="2" id="KW-0349">Heme</keyword>
<dbReference type="InterPro" id="IPR045854">
    <property type="entry name" value="NO2/SO3_Rdtase_4Fe4S_sf"/>
</dbReference>
<keyword evidence="6" id="KW-0411">Iron-sulfur</keyword>
<dbReference type="GO" id="GO:0043818">
    <property type="term" value="F:precorrin-3B synthase activity"/>
    <property type="evidence" value="ECO:0007669"/>
    <property type="project" value="UniProtKB-EC"/>
</dbReference>
<dbReference type="Pfam" id="PF03460">
    <property type="entry name" value="NIR_SIR_ferr"/>
    <property type="match status" value="1"/>
</dbReference>
<proteinExistence type="predicted"/>
<evidence type="ECO:0000259" key="7">
    <source>
        <dbReference type="Pfam" id="PF03460"/>
    </source>
</evidence>
<evidence type="ECO:0000256" key="5">
    <source>
        <dbReference type="ARBA" id="ARBA00023004"/>
    </source>
</evidence>
<keyword evidence="1" id="KW-0004">4Fe-4S</keyword>
<dbReference type="PANTHER" id="PTHR32439">
    <property type="entry name" value="FERREDOXIN--NITRITE REDUCTASE, CHLOROPLASTIC"/>
    <property type="match status" value="1"/>
</dbReference>
<dbReference type="AlphaFoldDB" id="A0AA50CJR5"/>
<evidence type="ECO:0000256" key="1">
    <source>
        <dbReference type="ARBA" id="ARBA00022485"/>
    </source>
</evidence>
<evidence type="ECO:0000256" key="3">
    <source>
        <dbReference type="ARBA" id="ARBA00022723"/>
    </source>
</evidence>
<organism evidence="8 9">
    <name type="scientific">Shinella sumterensis</name>
    <dbReference type="NCBI Taxonomy" id="1967501"/>
    <lineage>
        <taxon>Bacteria</taxon>
        <taxon>Pseudomonadati</taxon>
        <taxon>Pseudomonadota</taxon>
        <taxon>Alphaproteobacteria</taxon>
        <taxon>Hyphomicrobiales</taxon>
        <taxon>Rhizobiaceae</taxon>
        <taxon>Shinella</taxon>
    </lineage>
</organism>
<protein>
    <submittedName>
        <fullName evidence="8">Precorrin-3B synthase</fullName>
        <ecNumber evidence="8">1.14.13.83</ecNumber>
    </submittedName>
</protein>
<dbReference type="NCBIfam" id="TIGR02435">
    <property type="entry name" value="CobG"/>
    <property type="match status" value="1"/>
</dbReference>
<dbReference type="SUPFAM" id="SSF56014">
    <property type="entry name" value="Nitrite and sulphite reductase 4Fe-4S domain-like"/>
    <property type="match status" value="2"/>
</dbReference>
<gene>
    <name evidence="8" type="primary">cobG</name>
    <name evidence="8" type="ORF">Q9313_16035</name>
</gene>
<evidence type="ECO:0000313" key="8">
    <source>
        <dbReference type="EMBL" id="WLR97178.1"/>
    </source>
</evidence>
<dbReference type="InterPro" id="IPR036136">
    <property type="entry name" value="Nit/Sulf_reduc_fer-like_dom_sf"/>
</dbReference>
<reference evidence="8 9" key="1">
    <citation type="submission" date="2023-08" db="EMBL/GenBank/DDBJ databases">
        <title>Pathogen: clinical or host-associated sample.</title>
        <authorList>
            <person name="Hergert J."/>
            <person name="Casey R."/>
            <person name="Wagner J."/>
            <person name="Young E.L."/>
            <person name="Oakeson K.F."/>
        </authorList>
    </citation>
    <scope>NUCLEOTIDE SEQUENCE [LARGE SCALE GENOMIC DNA]</scope>
    <source>
        <strain evidence="8 9">1760953</strain>
    </source>
</reference>
<dbReference type="PANTHER" id="PTHR32439:SF9">
    <property type="entry name" value="BLR3264 PROTEIN"/>
    <property type="match status" value="1"/>
</dbReference>
<dbReference type="RefSeq" id="WP_306037231.1">
    <property type="nucleotide sequence ID" value="NZ_CP132302.1"/>
</dbReference>
<keyword evidence="9" id="KW-1185">Reference proteome</keyword>
<dbReference type="Gene3D" id="3.90.480.10">
    <property type="entry name" value="Sulfite Reductase Hemoprotein,Domain 2"/>
    <property type="match status" value="1"/>
</dbReference>
<dbReference type="Gene3D" id="3.30.413.10">
    <property type="entry name" value="Sulfite Reductase Hemoprotein, domain 1"/>
    <property type="match status" value="2"/>
</dbReference>
<keyword evidence="3" id="KW-0479">Metal-binding</keyword>
<name>A0AA50CJR5_9HYPH</name>
<dbReference type="GO" id="GO:0051539">
    <property type="term" value="F:4 iron, 4 sulfur cluster binding"/>
    <property type="evidence" value="ECO:0007669"/>
    <property type="project" value="UniProtKB-KW"/>
</dbReference>
<feature type="domain" description="Nitrite/Sulfite reductase ferredoxin-like" evidence="7">
    <location>
        <begin position="24"/>
        <end position="90"/>
    </location>
</feature>
<dbReference type="GO" id="GO:0046872">
    <property type="term" value="F:metal ion binding"/>
    <property type="evidence" value="ECO:0007669"/>
    <property type="project" value="UniProtKB-KW"/>
</dbReference>
<evidence type="ECO:0000256" key="6">
    <source>
        <dbReference type="ARBA" id="ARBA00023014"/>
    </source>
</evidence>
<keyword evidence="5" id="KW-0408">Iron</keyword>
<dbReference type="SUPFAM" id="SSF55124">
    <property type="entry name" value="Nitrite/Sulfite reductase N-terminal domain-like"/>
    <property type="match status" value="2"/>
</dbReference>
<dbReference type="InterPro" id="IPR012798">
    <property type="entry name" value="Cbl_synth_CobG-like"/>
</dbReference>
<dbReference type="InterPro" id="IPR051329">
    <property type="entry name" value="NIR_SIR_4Fe-4S"/>
</dbReference>
<keyword evidence="4 8" id="KW-0560">Oxidoreductase</keyword>
<evidence type="ECO:0000256" key="2">
    <source>
        <dbReference type="ARBA" id="ARBA00022617"/>
    </source>
</evidence>
<evidence type="ECO:0000256" key="4">
    <source>
        <dbReference type="ARBA" id="ARBA00023002"/>
    </source>
</evidence>
<dbReference type="InterPro" id="IPR005117">
    <property type="entry name" value="NiRdtase/SiRdtase_haem-b_fer"/>
</dbReference>